<dbReference type="EMBL" id="BT140491">
    <property type="protein sequence ID" value="AFK40286.1"/>
    <property type="molecule type" value="mRNA"/>
</dbReference>
<feature type="compositionally biased region" description="Basic and acidic residues" evidence="1">
    <location>
        <begin position="118"/>
        <end position="139"/>
    </location>
</feature>
<protein>
    <recommendedName>
        <fullName evidence="3">rRNA-processing protein FYV7</fullName>
    </recommendedName>
</protein>
<sequence length="188" mass="22027">MTKNTDERSSGGDHHKSQLKKKKNVSRLGGSGLSLAAFAKAKSRNNNYNPAIIKRQKEFHKNAKNVNKFKKMMKRENQPNDPALAQRLIENLNETEGDKEKDKGERRRKKDSAFSLEELYKKTNEEKEKERREREAALRIKKEETEKAEARRKAMREKMFKKTRKGQPVMKYRIEHLLETINAADKKS</sequence>
<dbReference type="PANTHER" id="PTHR15657:SF1">
    <property type="entry name" value="THYROID TRANSCRIPTION FACTOR 1-ASSOCIATED PROTEIN 26"/>
    <property type="match status" value="1"/>
</dbReference>
<proteinExistence type="evidence at transcript level"/>
<feature type="region of interest" description="Disordered" evidence="1">
    <location>
        <begin position="89"/>
        <end position="139"/>
    </location>
</feature>
<reference evidence="2" key="1">
    <citation type="submission" date="2012-05" db="EMBL/GenBank/DDBJ databases">
        <authorList>
            <person name="Krishnakumar V."/>
            <person name="Cheung F."/>
            <person name="Xiao Y."/>
            <person name="Chan A."/>
            <person name="Moskal W.A."/>
            <person name="Town C.D."/>
        </authorList>
    </citation>
    <scope>NUCLEOTIDE SEQUENCE</scope>
</reference>
<feature type="region of interest" description="Disordered" evidence="1">
    <location>
        <begin position="1"/>
        <end position="30"/>
    </location>
</feature>
<dbReference type="GO" id="GO:0005634">
    <property type="term" value="C:nucleus"/>
    <property type="evidence" value="ECO:0007669"/>
    <property type="project" value="TreeGrafter"/>
</dbReference>
<organism evidence="2">
    <name type="scientific">Lotus japonicus</name>
    <name type="common">Lotus corniculatus var. japonicus</name>
    <dbReference type="NCBI Taxonomy" id="34305"/>
    <lineage>
        <taxon>Eukaryota</taxon>
        <taxon>Viridiplantae</taxon>
        <taxon>Streptophyta</taxon>
        <taxon>Embryophyta</taxon>
        <taxon>Tracheophyta</taxon>
        <taxon>Spermatophyta</taxon>
        <taxon>Magnoliopsida</taxon>
        <taxon>eudicotyledons</taxon>
        <taxon>Gunneridae</taxon>
        <taxon>Pentapetalae</taxon>
        <taxon>rosids</taxon>
        <taxon>fabids</taxon>
        <taxon>Fabales</taxon>
        <taxon>Fabaceae</taxon>
        <taxon>Papilionoideae</taxon>
        <taxon>50 kb inversion clade</taxon>
        <taxon>NPAAA clade</taxon>
        <taxon>Hologalegina</taxon>
        <taxon>robinioid clade</taxon>
        <taxon>Loteae</taxon>
        <taxon>Lotus</taxon>
    </lineage>
</organism>
<dbReference type="AlphaFoldDB" id="I3SJ44"/>
<name>I3SJ44_LOTJA</name>
<evidence type="ECO:0008006" key="3">
    <source>
        <dbReference type="Google" id="ProtNLM"/>
    </source>
</evidence>
<feature type="compositionally biased region" description="Basic and acidic residues" evidence="1">
    <location>
        <begin position="1"/>
        <end position="16"/>
    </location>
</feature>
<dbReference type="PANTHER" id="PTHR15657">
    <property type="entry name" value="THYROID TRANSCRIPTION FACTOR 1-ASSOCIATED PROTEIN 26"/>
    <property type="match status" value="1"/>
</dbReference>
<evidence type="ECO:0000256" key="1">
    <source>
        <dbReference type="SAM" id="MobiDB-lite"/>
    </source>
</evidence>
<accession>I3SJ44</accession>
<evidence type="ECO:0000313" key="2">
    <source>
        <dbReference type="EMBL" id="AFK40286.1"/>
    </source>
</evidence>
<feature type="compositionally biased region" description="Basic and acidic residues" evidence="1">
    <location>
        <begin position="96"/>
        <end position="105"/>
    </location>
</feature>
<dbReference type="Pfam" id="PF08524">
    <property type="entry name" value="rRNA_processing"/>
    <property type="match status" value="1"/>
</dbReference>
<dbReference type="InterPro" id="IPR013730">
    <property type="entry name" value="Fyv7/TAP26"/>
</dbReference>